<keyword evidence="2" id="KW-1185">Reference proteome</keyword>
<dbReference type="Proteomes" id="UP000648482">
    <property type="component" value="Unassembled WGS sequence"/>
</dbReference>
<comment type="caution">
    <text evidence="1">The sequence shown here is derived from an EMBL/GenBank/DDBJ whole genome shotgun (WGS) entry which is preliminary data.</text>
</comment>
<gene>
    <name evidence="1" type="ORF">PALI_a0755</name>
</gene>
<evidence type="ECO:0000313" key="1">
    <source>
        <dbReference type="EMBL" id="MBE0359490.1"/>
    </source>
</evidence>
<accession>A0ABR9DYU5</accession>
<sequence>MSTHVLTFLLHIATSEQFFSNFSLNTLAVSKHRHQLANLL</sequence>
<name>A0ABR9DYU5_9GAMM</name>
<proteinExistence type="predicted"/>
<reference evidence="1 2" key="1">
    <citation type="submission" date="2015-06" db="EMBL/GenBank/DDBJ databases">
        <title>Genome sequence of Pseudoalteromonas aliena.</title>
        <authorList>
            <person name="Xie B.-B."/>
            <person name="Rong J.-C."/>
            <person name="Qin Q.-L."/>
            <person name="Zhang Y.-Z."/>
        </authorList>
    </citation>
    <scope>NUCLEOTIDE SEQUENCE [LARGE SCALE GENOMIC DNA]</scope>
    <source>
        <strain evidence="1 2">SW19</strain>
    </source>
</reference>
<dbReference type="EMBL" id="AQGU01000025">
    <property type="protein sequence ID" value="MBE0359490.1"/>
    <property type="molecule type" value="Genomic_DNA"/>
</dbReference>
<protein>
    <submittedName>
        <fullName evidence="1">Uncharacterized protein</fullName>
    </submittedName>
</protein>
<organism evidence="1 2">
    <name type="scientific">Pseudoalteromonas aliena SW19</name>
    <dbReference type="NCBI Taxonomy" id="1314866"/>
    <lineage>
        <taxon>Bacteria</taxon>
        <taxon>Pseudomonadati</taxon>
        <taxon>Pseudomonadota</taxon>
        <taxon>Gammaproteobacteria</taxon>
        <taxon>Alteromonadales</taxon>
        <taxon>Pseudoalteromonadaceae</taxon>
        <taxon>Pseudoalteromonas</taxon>
    </lineage>
</organism>
<evidence type="ECO:0000313" key="2">
    <source>
        <dbReference type="Proteomes" id="UP000648482"/>
    </source>
</evidence>